<evidence type="ECO:0000256" key="1">
    <source>
        <dbReference type="ARBA" id="ARBA00001947"/>
    </source>
</evidence>
<evidence type="ECO:0000256" key="3">
    <source>
        <dbReference type="ARBA" id="ARBA00022670"/>
    </source>
</evidence>
<evidence type="ECO:0000256" key="2">
    <source>
        <dbReference type="ARBA" id="ARBA00010370"/>
    </source>
</evidence>
<feature type="domain" description="Peptidase M10 metallopeptidase" evidence="9">
    <location>
        <begin position="44"/>
        <end position="125"/>
    </location>
</feature>
<name>X1GKL7_9ZZZZ</name>
<dbReference type="GO" id="GO:0005615">
    <property type="term" value="C:extracellular space"/>
    <property type="evidence" value="ECO:0007669"/>
    <property type="project" value="TreeGrafter"/>
</dbReference>
<keyword evidence="7" id="KW-0862">Zinc</keyword>
<evidence type="ECO:0000256" key="8">
    <source>
        <dbReference type="ARBA" id="ARBA00023049"/>
    </source>
</evidence>
<accession>X1GKL7</accession>
<dbReference type="GO" id="GO:0004222">
    <property type="term" value="F:metalloendopeptidase activity"/>
    <property type="evidence" value="ECO:0007669"/>
    <property type="project" value="InterPro"/>
</dbReference>
<keyword evidence="8" id="KW-0482">Metalloprotease</keyword>
<dbReference type="Pfam" id="PF00413">
    <property type="entry name" value="Peptidase_M10"/>
    <property type="match status" value="1"/>
</dbReference>
<organism evidence="10">
    <name type="scientific">marine sediment metagenome</name>
    <dbReference type="NCBI Taxonomy" id="412755"/>
    <lineage>
        <taxon>unclassified sequences</taxon>
        <taxon>metagenomes</taxon>
        <taxon>ecological metagenomes</taxon>
    </lineage>
</organism>
<feature type="non-terminal residue" evidence="10">
    <location>
        <position position="1"/>
    </location>
</feature>
<dbReference type="InterPro" id="IPR021190">
    <property type="entry name" value="Pept_M10A"/>
</dbReference>
<comment type="cofactor">
    <cofactor evidence="1">
        <name>Zn(2+)</name>
        <dbReference type="ChEBI" id="CHEBI:29105"/>
    </cofactor>
</comment>
<comment type="caution">
    <text evidence="10">The sequence shown here is derived from an EMBL/GenBank/DDBJ whole genome shotgun (WGS) entry which is preliminary data.</text>
</comment>
<gene>
    <name evidence="10" type="ORF">S03H2_25549</name>
</gene>
<keyword evidence="3" id="KW-0645">Protease</keyword>
<keyword evidence="4" id="KW-0479">Metal-binding</keyword>
<evidence type="ECO:0000256" key="4">
    <source>
        <dbReference type="ARBA" id="ARBA00022723"/>
    </source>
</evidence>
<dbReference type="AlphaFoldDB" id="X1GKL7"/>
<dbReference type="EMBL" id="BARU01014499">
    <property type="protein sequence ID" value="GAH33528.1"/>
    <property type="molecule type" value="Genomic_DNA"/>
</dbReference>
<dbReference type="InterPro" id="IPR024079">
    <property type="entry name" value="MetalloPept_cat_dom_sf"/>
</dbReference>
<dbReference type="GO" id="GO:0031012">
    <property type="term" value="C:extracellular matrix"/>
    <property type="evidence" value="ECO:0007669"/>
    <property type="project" value="InterPro"/>
</dbReference>
<proteinExistence type="inferred from homology"/>
<dbReference type="GO" id="GO:0006508">
    <property type="term" value="P:proteolysis"/>
    <property type="evidence" value="ECO:0007669"/>
    <property type="project" value="UniProtKB-KW"/>
</dbReference>
<keyword evidence="5" id="KW-0732">Signal</keyword>
<feature type="non-terminal residue" evidence="10">
    <location>
        <position position="152"/>
    </location>
</feature>
<dbReference type="GO" id="GO:0030574">
    <property type="term" value="P:collagen catabolic process"/>
    <property type="evidence" value="ECO:0007669"/>
    <property type="project" value="TreeGrafter"/>
</dbReference>
<dbReference type="GO" id="GO:0030198">
    <property type="term" value="P:extracellular matrix organization"/>
    <property type="evidence" value="ECO:0007669"/>
    <property type="project" value="TreeGrafter"/>
</dbReference>
<dbReference type="Gene3D" id="3.40.390.10">
    <property type="entry name" value="Collagenase (Catalytic Domain)"/>
    <property type="match status" value="1"/>
</dbReference>
<evidence type="ECO:0000256" key="5">
    <source>
        <dbReference type="ARBA" id="ARBA00022729"/>
    </source>
</evidence>
<dbReference type="SUPFAM" id="SSF55486">
    <property type="entry name" value="Metalloproteases ('zincins'), catalytic domain"/>
    <property type="match status" value="1"/>
</dbReference>
<dbReference type="GO" id="GO:0008270">
    <property type="term" value="F:zinc ion binding"/>
    <property type="evidence" value="ECO:0007669"/>
    <property type="project" value="InterPro"/>
</dbReference>
<evidence type="ECO:0000259" key="9">
    <source>
        <dbReference type="Pfam" id="PF00413"/>
    </source>
</evidence>
<dbReference type="InterPro" id="IPR001818">
    <property type="entry name" value="Pept_M10_metallopeptidase"/>
</dbReference>
<comment type="similarity">
    <text evidence="2">Belongs to the peptidase M10A family.</text>
</comment>
<keyword evidence="6" id="KW-0378">Hydrolase</keyword>
<evidence type="ECO:0000313" key="10">
    <source>
        <dbReference type="EMBL" id="GAH33528.1"/>
    </source>
</evidence>
<dbReference type="PANTHER" id="PTHR10201">
    <property type="entry name" value="MATRIX METALLOPROTEINASE"/>
    <property type="match status" value="1"/>
</dbReference>
<evidence type="ECO:0000256" key="6">
    <source>
        <dbReference type="ARBA" id="ARBA00022801"/>
    </source>
</evidence>
<evidence type="ECO:0000256" key="7">
    <source>
        <dbReference type="ARBA" id="ARBA00022833"/>
    </source>
</evidence>
<dbReference type="PANTHER" id="PTHR10201:SF291">
    <property type="entry name" value="MATRIX METALLOPROTEINASE 1, ISOFORM C-RELATED"/>
    <property type="match status" value="1"/>
</dbReference>
<protein>
    <recommendedName>
        <fullName evidence="9">Peptidase M10 metallopeptidase domain-containing protein</fullName>
    </recommendedName>
</protein>
<dbReference type="PRINTS" id="PR00138">
    <property type="entry name" value="MATRIXIN"/>
</dbReference>
<reference evidence="10" key="1">
    <citation type="journal article" date="2014" name="Front. Microbiol.">
        <title>High frequency of phylogenetically diverse reductive dehalogenase-homologous genes in deep subseafloor sedimentary metagenomes.</title>
        <authorList>
            <person name="Kawai M."/>
            <person name="Futagami T."/>
            <person name="Toyoda A."/>
            <person name="Takaki Y."/>
            <person name="Nishi S."/>
            <person name="Hori S."/>
            <person name="Arai W."/>
            <person name="Tsubouchi T."/>
            <person name="Morono Y."/>
            <person name="Uchiyama I."/>
            <person name="Ito T."/>
            <person name="Fujiyama A."/>
            <person name="Inagaki F."/>
            <person name="Takami H."/>
        </authorList>
    </citation>
    <scope>NUCLEOTIDE SEQUENCE</scope>
    <source>
        <strain evidence="10">Expedition CK06-06</strain>
    </source>
</reference>
<sequence>GKHRSGNGVNEVYLDNALSGSVLAVTRTRYHCYWAMGWRRGIDETDIGFNNNKSWSTGSFNYNNLGSPFNFELVAMHELGHALGLKHENRWMATMNSYYPNSGTLGHWKECDPLADDRQGARYLYPDRTTETDIAASVFRRSGSGSSGLVSS</sequence>